<gene>
    <name evidence="1" type="ORF">ATANTOWER_005823</name>
</gene>
<dbReference type="EMBL" id="JAHUTI010080328">
    <property type="protein sequence ID" value="MED6258322.1"/>
    <property type="molecule type" value="Genomic_DNA"/>
</dbReference>
<accession>A0ABU7C6K4</accession>
<comment type="caution">
    <text evidence="1">The sequence shown here is derived from an EMBL/GenBank/DDBJ whole genome shotgun (WGS) entry which is preliminary data.</text>
</comment>
<name>A0ABU7C6K4_9TELE</name>
<keyword evidence="2" id="KW-1185">Reference proteome</keyword>
<evidence type="ECO:0000313" key="2">
    <source>
        <dbReference type="Proteomes" id="UP001345963"/>
    </source>
</evidence>
<dbReference type="Proteomes" id="UP001345963">
    <property type="component" value="Unassembled WGS sequence"/>
</dbReference>
<organism evidence="1 2">
    <name type="scientific">Ataeniobius toweri</name>
    <dbReference type="NCBI Taxonomy" id="208326"/>
    <lineage>
        <taxon>Eukaryota</taxon>
        <taxon>Metazoa</taxon>
        <taxon>Chordata</taxon>
        <taxon>Craniata</taxon>
        <taxon>Vertebrata</taxon>
        <taxon>Euteleostomi</taxon>
        <taxon>Actinopterygii</taxon>
        <taxon>Neopterygii</taxon>
        <taxon>Teleostei</taxon>
        <taxon>Neoteleostei</taxon>
        <taxon>Acanthomorphata</taxon>
        <taxon>Ovalentaria</taxon>
        <taxon>Atherinomorphae</taxon>
        <taxon>Cyprinodontiformes</taxon>
        <taxon>Goodeidae</taxon>
        <taxon>Ataeniobius</taxon>
    </lineage>
</organism>
<evidence type="ECO:0000313" key="1">
    <source>
        <dbReference type="EMBL" id="MED6258322.1"/>
    </source>
</evidence>
<reference evidence="1 2" key="1">
    <citation type="submission" date="2021-07" db="EMBL/GenBank/DDBJ databases">
        <authorList>
            <person name="Palmer J.M."/>
        </authorList>
    </citation>
    <scope>NUCLEOTIDE SEQUENCE [LARGE SCALE GENOMIC DNA]</scope>
    <source>
        <strain evidence="1 2">AT_MEX2019</strain>
        <tissue evidence="1">Muscle</tissue>
    </source>
</reference>
<sequence>MSEKHVNLERPLPLKQTTGVKPPHVKCHLNPFAAEDKLAGSHFAKMSVYFLSCLSKPYSTLPIVKTLVSKIHCNKFERRLAFSTKPKCACVCVRAHARVGECI</sequence>
<protein>
    <submittedName>
        <fullName evidence="1">Uncharacterized protein</fullName>
    </submittedName>
</protein>
<proteinExistence type="predicted"/>